<evidence type="ECO:0000256" key="1">
    <source>
        <dbReference type="ARBA" id="ARBA00022737"/>
    </source>
</evidence>
<evidence type="ECO:0000313" key="2">
    <source>
        <dbReference type="EMBL" id="CAH3190221.1"/>
    </source>
</evidence>
<protein>
    <submittedName>
        <fullName evidence="2">Uncharacterized protein</fullName>
    </submittedName>
</protein>
<dbReference type="InterPro" id="IPR011042">
    <property type="entry name" value="6-blade_b-propeller_TolB-like"/>
</dbReference>
<accession>A0ABN8SG49</accession>
<organism evidence="2 3">
    <name type="scientific">Porites lobata</name>
    <dbReference type="NCBI Taxonomy" id="104759"/>
    <lineage>
        <taxon>Eukaryota</taxon>
        <taxon>Metazoa</taxon>
        <taxon>Cnidaria</taxon>
        <taxon>Anthozoa</taxon>
        <taxon>Hexacorallia</taxon>
        <taxon>Scleractinia</taxon>
        <taxon>Fungiina</taxon>
        <taxon>Poritidae</taxon>
        <taxon>Porites</taxon>
    </lineage>
</organism>
<keyword evidence="3" id="KW-1185">Reference proteome</keyword>
<dbReference type="PANTHER" id="PTHR46388:SF2">
    <property type="entry name" value="NHL REPEAT-CONTAINING PROTEIN 2"/>
    <property type="match status" value="1"/>
</dbReference>
<dbReference type="Proteomes" id="UP001159405">
    <property type="component" value="Unassembled WGS sequence"/>
</dbReference>
<dbReference type="InterPro" id="IPR001258">
    <property type="entry name" value="NHL_repeat"/>
</dbReference>
<dbReference type="Pfam" id="PF01436">
    <property type="entry name" value="NHL"/>
    <property type="match status" value="1"/>
</dbReference>
<sequence length="476" mass="53220">MTRKGTYVYKFADCDPKQKSFMNSMLADRAKYPYQVPIPDCPHNIKSVRSVEFWHWIDIDGYLVLRREYEDIKKSVSLKAVRNKDRMDVETAVEIHRKEIQDSIPDERVSTTLVPELEFKHWKKNGASLLSYPVGLAFSPKRSRLFITDRHLHAVFMVDMHCPENVTLIAGGGEPRHTNGYGNKARFRNPTGIAVKESGKLYICDQGNGRVRVVNLRTLFCHASQIVQGSAEESQSEEENCAGRRIRKVHVHDLSLISEGNVPDLVSPFAICASAKGSVELFVSDVGLGKIFSISGVVDDEETNCVGQLNELFCFDRYSSLTSLALTRDEQYLLGGDGNGPCIHLCQVRGRLKLRTISNIPGLMGIAVTDGGTVFLSSSKEHALFSLKEEEMLGGKETLTKVSGETAGHRDGVQSRWNKPTALCVYRNTVFVCDTVTSNKNVDASKGTDPLQSKMAQYANVFDRQESQRRRPTTYI</sequence>
<reference evidence="2 3" key="1">
    <citation type="submission" date="2022-05" db="EMBL/GenBank/DDBJ databases">
        <authorList>
            <consortium name="Genoscope - CEA"/>
            <person name="William W."/>
        </authorList>
    </citation>
    <scope>NUCLEOTIDE SEQUENCE [LARGE SCALE GENOMIC DNA]</scope>
</reference>
<gene>
    <name evidence="2" type="ORF">PLOB_00046457</name>
</gene>
<dbReference type="PANTHER" id="PTHR46388">
    <property type="entry name" value="NHL REPEAT-CONTAINING PROTEIN 2"/>
    <property type="match status" value="1"/>
</dbReference>
<name>A0ABN8SG49_9CNID</name>
<comment type="caution">
    <text evidence="2">The sequence shown here is derived from an EMBL/GenBank/DDBJ whole genome shotgun (WGS) entry which is preliminary data.</text>
</comment>
<proteinExistence type="predicted"/>
<dbReference type="Gene3D" id="2.120.10.30">
    <property type="entry name" value="TolB, C-terminal domain"/>
    <property type="match status" value="1"/>
</dbReference>
<dbReference type="EMBL" id="CALNXK010000828">
    <property type="protein sequence ID" value="CAH3190221.1"/>
    <property type="molecule type" value="Genomic_DNA"/>
</dbReference>
<keyword evidence="1" id="KW-0677">Repeat</keyword>
<dbReference type="SUPFAM" id="SSF101898">
    <property type="entry name" value="NHL repeat"/>
    <property type="match status" value="1"/>
</dbReference>
<evidence type="ECO:0000313" key="3">
    <source>
        <dbReference type="Proteomes" id="UP001159405"/>
    </source>
</evidence>